<evidence type="ECO:0000259" key="3">
    <source>
        <dbReference type="PROSITE" id="PS50405"/>
    </source>
</evidence>
<keyword evidence="4" id="KW-0413">Isomerase</keyword>
<evidence type="ECO:0000313" key="4">
    <source>
        <dbReference type="EMBL" id="KAE8391126.1"/>
    </source>
</evidence>
<dbReference type="GO" id="GO:0016034">
    <property type="term" value="F:maleylacetoacetate isomerase activity"/>
    <property type="evidence" value="ECO:0007669"/>
    <property type="project" value="TreeGrafter"/>
</dbReference>
<dbReference type="GO" id="GO:0004364">
    <property type="term" value="F:glutathione transferase activity"/>
    <property type="evidence" value="ECO:0007669"/>
    <property type="project" value="TreeGrafter"/>
</dbReference>
<gene>
    <name evidence="4" type="ORF">BDV23DRAFT_153751</name>
</gene>
<dbReference type="Pfam" id="PF00043">
    <property type="entry name" value="GST_C"/>
    <property type="match status" value="1"/>
</dbReference>
<protein>
    <submittedName>
        <fullName evidence="4">Maleylacetoacetate isomerase</fullName>
    </submittedName>
</protein>
<dbReference type="EMBL" id="ML735248">
    <property type="protein sequence ID" value="KAE8391126.1"/>
    <property type="molecule type" value="Genomic_DNA"/>
</dbReference>
<dbReference type="Gene3D" id="1.20.1050.10">
    <property type="match status" value="1"/>
</dbReference>
<dbReference type="Pfam" id="PF13409">
    <property type="entry name" value="GST_N_2"/>
    <property type="match status" value="1"/>
</dbReference>
<dbReference type="PROSITE" id="PS50404">
    <property type="entry name" value="GST_NTER"/>
    <property type="match status" value="1"/>
</dbReference>
<reference evidence="4" key="1">
    <citation type="submission" date="2019-04" db="EMBL/GenBank/DDBJ databases">
        <title>Friends and foes A comparative genomics studyof 23 Aspergillus species from section Flavi.</title>
        <authorList>
            <consortium name="DOE Joint Genome Institute"/>
            <person name="Kjaerbolling I."/>
            <person name="Vesth T."/>
            <person name="Frisvad J.C."/>
            <person name="Nybo J.L."/>
            <person name="Theobald S."/>
            <person name="Kildgaard S."/>
            <person name="Isbrandt T."/>
            <person name="Kuo A."/>
            <person name="Sato A."/>
            <person name="Lyhne E.K."/>
            <person name="Kogle M.E."/>
            <person name="Wiebenga A."/>
            <person name="Kun R.S."/>
            <person name="Lubbers R.J."/>
            <person name="Makela M.R."/>
            <person name="Barry K."/>
            <person name="Chovatia M."/>
            <person name="Clum A."/>
            <person name="Daum C."/>
            <person name="Haridas S."/>
            <person name="He G."/>
            <person name="LaButti K."/>
            <person name="Lipzen A."/>
            <person name="Mondo S."/>
            <person name="Riley R."/>
            <person name="Salamov A."/>
            <person name="Simmons B.A."/>
            <person name="Magnuson J.K."/>
            <person name="Henrissat B."/>
            <person name="Mortensen U.H."/>
            <person name="Larsen T.O."/>
            <person name="Devries R.P."/>
            <person name="Grigoriev I.V."/>
            <person name="Machida M."/>
            <person name="Baker S.E."/>
            <person name="Andersen M.R."/>
        </authorList>
    </citation>
    <scope>NUCLEOTIDE SEQUENCE [LARGE SCALE GENOMIC DNA]</scope>
    <source>
        <strain evidence="4">IBT 14317</strain>
    </source>
</reference>
<dbReference type="InterPro" id="IPR040079">
    <property type="entry name" value="Glutathione_S-Trfase"/>
</dbReference>
<organism evidence="4">
    <name type="scientific">Petromyces alliaceus</name>
    <name type="common">Aspergillus alliaceus</name>
    <dbReference type="NCBI Taxonomy" id="209559"/>
    <lineage>
        <taxon>Eukaryota</taxon>
        <taxon>Fungi</taxon>
        <taxon>Dikarya</taxon>
        <taxon>Ascomycota</taxon>
        <taxon>Pezizomycotina</taxon>
        <taxon>Eurotiomycetes</taxon>
        <taxon>Eurotiomycetidae</taxon>
        <taxon>Eurotiales</taxon>
        <taxon>Aspergillaceae</taxon>
        <taxon>Aspergillus</taxon>
        <taxon>Aspergillus subgen. Circumdati</taxon>
    </lineage>
</organism>
<dbReference type="InterPro" id="IPR004045">
    <property type="entry name" value="Glutathione_S-Trfase_N"/>
</dbReference>
<feature type="domain" description="GST N-terminal" evidence="2">
    <location>
        <begin position="7"/>
        <end position="93"/>
    </location>
</feature>
<dbReference type="GO" id="GO:0006559">
    <property type="term" value="P:L-phenylalanine catabolic process"/>
    <property type="evidence" value="ECO:0007669"/>
    <property type="project" value="TreeGrafter"/>
</dbReference>
<evidence type="ECO:0000259" key="2">
    <source>
        <dbReference type="PROSITE" id="PS50404"/>
    </source>
</evidence>
<dbReference type="InterPro" id="IPR036282">
    <property type="entry name" value="Glutathione-S-Trfase_C_sf"/>
</dbReference>
<name>A0A5N7CAF5_PETAA</name>
<feature type="domain" description="GST C-terminal" evidence="3">
    <location>
        <begin position="101"/>
        <end position="226"/>
    </location>
</feature>
<evidence type="ECO:0000256" key="1">
    <source>
        <dbReference type="ARBA" id="ARBA00010007"/>
    </source>
</evidence>
<dbReference type="GO" id="GO:0006749">
    <property type="term" value="P:glutathione metabolic process"/>
    <property type="evidence" value="ECO:0007669"/>
    <property type="project" value="TreeGrafter"/>
</dbReference>
<sequence>MATDNKQTYHLYSYFRSTCTSRVVIAMHLKGIPAEHTHIDLSKAEHESPEFEELNPSKSVPILVIKDGNGNETVLTQSIAILEYLEESLPTLTPLLPPSGDLVQRARVREMVNVVTNDIQPITNGRIAKRVRAIRGEAKDQISFVTDVFLAGLTAYEKLLVKYGGKFSVGDAVTMADVCLAPAVEMALAYGTNLDGLPHVMGLSKRLWELSAFQKGHWKRQGDTPEALRGS</sequence>
<dbReference type="SFLD" id="SFLDS00019">
    <property type="entry name" value="Glutathione_Transferase_(cytos"/>
    <property type="match status" value="1"/>
</dbReference>
<dbReference type="OrthoDB" id="202840at2759"/>
<dbReference type="InterPro" id="IPR036249">
    <property type="entry name" value="Thioredoxin-like_sf"/>
</dbReference>
<proteinExistence type="inferred from homology"/>
<dbReference type="Gene3D" id="3.40.30.10">
    <property type="entry name" value="Glutaredoxin"/>
    <property type="match status" value="1"/>
</dbReference>
<dbReference type="InterPro" id="IPR005955">
    <property type="entry name" value="GST_Zeta"/>
</dbReference>
<dbReference type="PANTHER" id="PTHR42673">
    <property type="entry name" value="MALEYLACETOACETATE ISOMERASE"/>
    <property type="match status" value="1"/>
</dbReference>
<dbReference type="InterPro" id="IPR004046">
    <property type="entry name" value="GST_C"/>
</dbReference>
<dbReference type="SFLD" id="SFLDG00358">
    <property type="entry name" value="Main_(cytGST)"/>
    <property type="match status" value="1"/>
</dbReference>
<dbReference type="GO" id="GO:0005739">
    <property type="term" value="C:mitochondrion"/>
    <property type="evidence" value="ECO:0007669"/>
    <property type="project" value="TreeGrafter"/>
</dbReference>
<dbReference type="PANTHER" id="PTHR42673:SF4">
    <property type="entry name" value="MALEYLACETOACETATE ISOMERASE"/>
    <property type="match status" value="1"/>
</dbReference>
<dbReference type="NCBIfam" id="TIGR01262">
    <property type="entry name" value="maiA"/>
    <property type="match status" value="1"/>
</dbReference>
<dbReference type="InterPro" id="IPR010987">
    <property type="entry name" value="Glutathione-S-Trfase_C-like"/>
</dbReference>
<comment type="similarity">
    <text evidence="1">Belongs to the GST superfamily. Zeta family.</text>
</comment>
<dbReference type="SUPFAM" id="SSF52833">
    <property type="entry name" value="Thioredoxin-like"/>
    <property type="match status" value="1"/>
</dbReference>
<dbReference type="SUPFAM" id="SSF47616">
    <property type="entry name" value="GST C-terminal domain-like"/>
    <property type="match status" value="1"/>
</dbReference>
<dbReference type="PROSITE" id="PS50405">
    <property type="entry name" value="GST_CTER"/>
    <property type="match status" value="1"/>
</dbReference>
<dbReference type="Proteomes" id="UP000326877">
    <property type="component" value="Unassembled WGS sequence"/>
</dbReference>
<dbReference type="AlphaFoldDB" id="A0A5N7CAF5"/>
<accession>A0A5N7CAF5</accession>